<keyword evidence="1" id="KW-0175">Coiled coil</keyword>
<dbReference type="PANTHER" id="PTHR34107">
    <property type="entry name" value="SLL0198 PROTEIN-RELATED"/>
    <property type="match status" value="1"/>
</dbReference>
<dbReference type="InterPro" id="IPR011335">
    <property type="entry name" value="Restrct_endonuc-II-like"/>
</dbReference>
<dbReference type="InterPro" id="IPR012296">
    <property type="entry name" value="Nuclease_put_TT1808"/>
</dbReference>
<proteinExistence type="predicted"/>
<dbReference type="CDD" id="cd06260">
    <property type="entry name" value="DUF820-like"/>
    <property type="match status" value="1"/>
</dbReference>
<evidence type="ECO:0000256" key="1">
    <source>
        <dbReference type="SAM" id="Coils"/>
    </source>
</evidence>
<feature type="domain" description="Putative restriction endonuclease" evidence="2">
    <location>
        <begin position="45"/>
        <end position="193"/>
    </location>
</feature>
<comment type="caution">
    <text evidence="3">The sequence shown here is derived from an EMBL/GenBank/DDBJ whole genome shotgun (WGS) entry which is preliminary data.</text>
</comment>
<dbReference type="OrthoDB" id="153103at2"/>
<accession>A0A2H3KPB9</accession>
<dbReference type="Proteomes" id="UP000220922">
    <property type="component" value="Unassembled WGS sequence"/>
</dbReference>
<evidence type="ECO:0000259" key="2">
    <source>
        <dbReference type="Pfam" id="PF05685"/>
    </source>
</evidence>
<feature type="coiled-coil region" evidence="1">
    <location>
        <begin position="24"/>
        <end position="51"/>
    </location>
</feature>
<evidence type="ECO:0000313" key="4">
    <source>
        <dbReference type="Proteomes" id="UP000220922"/>
    </source>
</evidence>
<dbReference type="SUPFAM" id="SSF52980">
    <property type="entry name" value="Restriction endonuclease-like"/>
    <property type="match status" value="1"/>
</dbReference>
<keyword evidence="4" id="KW-1185">Reference proteome</keyword>
<dbReference type="EMBL" id="LYXE01000170">
    <property type="protein sequence ID" value="PDV96986.1"/>
    <property type="molecule type" value="Genomic_DNA"/>
</dbReference>
<gene>
    <name evidence="3" type="ORF">A9Q02_05470</name>
</gene>
<dbReference type="PANTHER" id="PTHR34107:SF4">
    <property type="entry name" value="SLL1222 PROTEIN"/>
    <property type="match status" value="1"/>
</dbReference>
<organism evidence="3 4">
    <name type="scientific">Candidatus Chloroploca asiatica</name>
    <dbReference type="NCBI Taxonomy" id="1506545"/>
    <lineage>
        <taxon>Bacteria</taxon>
        <taxon>Bacillati</taxon>
        <taxon>Chloroflexota</taxon>
        <taxon>Chloroflexia</taxon>
        <taxon>Chloroflexales</taxon>
        <taxon>Chloroflexineae</taxon>
        <taxon>Oscillochloridaceae</taxon>
        <taxon>Candidatus Chloroploca</taxon>
    </lineage>
</organism>
<name>A0A2H3KPB9_9CHLR</name>
<evidence type="ECO:0000313" key="3">
    <source>
        <dbReference type="EMBL" id="PDV96986.1"/>
    </source>
</evidence>
<dbReference type="InterPro" id="IPR008538">
    <property type="entry name" value="Uma2"/>
</dbReference>
<protein>
    <recommendedName>
        <fullName evidence="2">Putative restriction endonuclease domain-containing protein</fullName>
    </recommendedName>
</protein>
<dbReference type="RefSeq" id="WP_097654931.1">
    <property type="nucleotide sequence ID" value="NZ_LYXE01000170.1"/>
</dbReference>
<dbReference type="Gene3D" id="3.90.1570.10">
    <property type="entry name" value="tt1808, chain A"/>
    <property type="match status" value="1"/>
</dbReference>
<dbReference type="Pfam" id="PF05685">
    <property type="entry name" value="Uma2"/>
    <property type="match status" value="1"/>
</dbReference>
<dbReference type="AlphaFoldDB" id="A0A2H3KPB9"/>
<sequence length="225" mass="25566">MRVSPPEQALLDQLLHSPRLPVVAQQLEAMLAEERAKRQQFIDAISEAEKAEFINGEKIVHSPVRLRHNITAKRLLILLDTYVGKHDLGYVGYEKMMISLTRNDYEPDICFFKAATASGFEPDQMRFPAPDLIIEVLSPLTEANDRGVKFDDYAAHGVDEYWLLDPVAEIIEQYWLVDGQYELAIKARSGEIRSIVLSAFVIPVRALFDDAINRETLRRLVQGEG</sequence>
<reference evidence="3 4" key="1">
    <citation type="submission" date="2016-05" db="EMBL/GenBank/DDBJ databases">
        <authorList>
            <person name="Lavstsen T."/>
            <person name="Jespersen J.S."/>
        </authorList>
    </citation>
    <scope>NUCLEOTIDE SEQUENCE [LARGE SCALE GENOMIC DNA]</scope>
    <source>
        <strain evidence="3 4">B7-9</strain>
    </source>
</reference>